<dbReference type="Proteomes" id="UP000445000">
    <property type="component" value="Unassembled WGS sequence"/>
</dbReference>
<evidence type="ECO:0000313" key="4">
    <source>
        <dbReference type="Proteomes" id="UP000445000"/>
    </source>
</evidence>
<keyword evidence="4" id="KW-1185">Reference proteome</keyword>
<dbReference type="PANTHER" id="PTHR39452">
    <property type="entry name" value="CHEY-P PHOSPHATASE CHEX"/>
    <property type="match status" value="1"/>
</dbReference>
<comment type="caution">
    <text evidence="3">The sequence shown here is derived from an EMBL/GenBank/DDBJ whole genome shotgun (WGS) entry which is preliminary data.</text>
</comment>
<dbReference type="Gene3D" id="3.40.1550.10">
    <property type="entry name" value="CheC-like"/>
    <property type="match status" value="1"/>
</dbReference>
<dbReference type="InterPro" id="IPR028976">
    <property type="entry name" value="CheC-like_sf"/>
</dbReference>
<evidence type="ECO:0000259" key="2">
    <source>
        <dbReference type="Pfam" id="PF13690"/>
    </source>
</evidence>
<dbReference type="GO" id="GO:0006935">
    <property type="term" value="P:chemotaxis"/>
    <property type="evidence" value="ECO:0007669"/>
    <property type="project" value="UniProtKB-KW"/>
</dbReference>
<feature type="domain" description="Chemotaxis phosphatase CheX-like" evidence="2">
    <location>
        <begin position="44"/>
        <end position="135"/>
    </location>
</feature>
<dbReference type="InterPro" id="IPR038756">
    <property type="entry name" value="CheX-like"/>
</dbReference>
<dbReference type="EMBL" id="BLJN01000001">
    <property type="protein sequence ID" value="GFE78155.1"/>
    <property type="molecule type" value="Genomic_DNA"/>
</dbReference>
<sequence length="149" mass="16459">MMTKVELETFVEGTTHYFATAANQPASVGSPYIVQEGRPTVQEFTGLISIAGKRRGIVYFTASRPMLTVMLMRMGETELTQENMCDLVGEVANTISGNARRDFGKDFMISVPTVLAGEPEKIVTPDNIRSFVIPINWRSHSAQLVVCLE</sequence>
<proteinExistence type="predicted"/>
<dbReference type="PANTHER" id="PTHR39452:SF1">
    <property type="entry name" value="CHEY-P PHOSPHATASE CHEX"/>
    <property type="match status" value="1"/>
</dbReference>
<dbReference type="CDD" id="cd17906">
    <property type="entry name" value="CheX"/>
    <property type="match status" value="1"/>
</dbReference>
<dbReference type="Pfam" id="PF13690">
    <property type="entry name" value="CheX"/>
    <property type="match status" value="1"/>
</dbReference>
<organism evidence="3 4">
    <name type="scientific">Steroidobacter agaridevorans</name>
    <dbReference type="NCBI Taxonomy" id="2695856"/>
    <lineage>
        <taxon>Bacteria</taxon>
        <taxon>Pseudomonadati</taxon>
        <taxon>Pseudomonadota</taxon>
        <taxon>Gammaproteobacteria</taxon>
        <taxon>Steroidobacterales</taxon>
        <taxon>Steroidobacteraceae</taxon>
        <taxon>Steroidobacter</taxon>
    </lineage>
</organism>
<keyword evidence="1" id="KW-0145">Chemotaxis</keyword>
<reference evidence="4" key="1">
    <citation type="submission" date="2020-01" db="EMBL/GenBank/DDBJ databases">
        <title>'Steroidobacter agaridevorans' sp. nov., agar-degrading bacteria isolated from rhizosphere soils.</title>
        <authorList>
            <person name="Ikenaga M."/>
            <person name="Kataoka M."/>
            <person name="Murouchi A."/>
            <person name="Katsuragi S."/>
            <person name="Sakai M."/>
        </authorList>
    </citation>
    <scope>NUCLEOTIDE SEQUENCE [LARGE SCALE GENOMIC DNA]</scope>
    <source>
        <strain evidence="4">YU21-B</strain>
    </source>
</reference>
<dbReference type="SUPFAM" id="SSF103039">
    <property type="entry name" value="CheC-like"/>
    <property type="match status" value="1"/>
</dbReference>
<dbReference type="AlphaFoldDB" id="A0A829Y575"/>
<name>A0A829Y575_9GAMM</name>
<dbReference type="InterPro" id="IPR028051">
    <property type="entry name" value="CheX-like_dom"/>
</dbReference>
<accession>A0A829Y575</accession>
<protein>
    <recommendedName>
        <fullName evidence="2">Chemotaxis phosphatase CheX-like domain-containing protein</fullName>
    </recommendedName>
</protein>
<gene>
    <name evidence="3" type="ORF">GCM10011487_01550</name>
</gene>
<evidence type="ECO:0000256" key="1">
    <source>
        <dbReference type="ARBA" id="ARBA00022500"/>
    </source>
</evidence>
<dbReference type="RefSeq" id="WP_202624874.1">
    <property type="nucleotide sequence ID" value="NZ_BLJN01000001.1"/>
</dbReference>
<evidence type="ECO:0000313" key="3">
    <source>
        <dbReference type="EMBL" id="GFE78155.1"/>
    </source>
</evidence>